<comment type="similarity">
    <text evidence="8 9">Belongs to the TonB-dependent receptor family.</text>
</comment>
<dbReference type="EMBL" id="JACHHZ010000005">
    <property type="protein sequence ID" value="MBB6095421.1"/>
    <property type="molecule type" value="Genomic_DNA"/>
</dbReference>
<keyword evidence="3 8" id="KW-1134">Transmembrane beta strand</keyword>
<dbReference type="InterPro" id="IPR010104">
    <property type="entry name" value="TonB_rcpt_bac"/>
</dbReference>
<evidence type="ECO:0000313" key="12">
    <source>
        <dbReference type="EMBL" id="MBB6095421.1"/>
    </source>
</evidence>
<dbReference type="PANTHER" id="PTHR40980:SF3">
    <property type="entry name" value="TONB-DEPENDENT RECEPTOR-LIKE BETA-BARREL DOMAIN-CONTAINING PROTEIN"/>
    <property type="match status" value="1"/>
</dbReference>
<evidence type="ECO:0000256" key="5">
    <source>
        <dbReference type="ARBA" id="ARBA00023077"/>
    </source>
</evidence>
<reference evidence="12 13" key="1">
    <citation type="submission" date="2020-08" db="EMBL/GenBank/DDBJ databases">
        <title>Genomic Encyclopedia of Type Strains, Phase IV (KMG-IV): sequencing the most valuable type-strain genomes for metagenomic binning, comparative biology and taxonomic classification.</title>
        <authorList>
            <person name="Goeker M."/>
        </authorList>
    </citation>
    <scope>NUCLEOTIDE SEQUENCE [LARGE SCALE GENOMIC DNA]</scope>
    <source>
        <strain evidence="12 13">DSM 26723</strain>
    </source>
</reference>
<evidence type="ECO:0000256" key="7">
    <source>
        <dbReference type="ARBA" id="ARBA00023237"/>
    </source>
</evidence>
<evidence type="ECO:0000256" key="6">
    <source>
        <dbReference type="ARBA" id="ARBA00023136"/>
    </source>
</evidence>
<evidence type="ECO:0000259" key="10">
    <source>
        <dbReference type="Pfam" id="PF00593"/>
    </source>
</evidence>
<dbReference type="Gene3D" id="2.170.130.10">
    <property type="entry name" value="TonB-dependent receptor, plug domain"/>
    <property type="match status" value="1"/>
</dbReference>
<name>A0A841HQ05_9GAMM</name>
<dbReference type="RefSeq" id="WP_221304362.1">
    <property type="nucleotide sequence ID" value="NZ_JACHHZ010000005.1"/>
</dbReference>
<dbReference type="InterPro" id="IPR036942">
    <property type="entry name" value="Beta-barrel_TonB_sf"/>
</dbReference>
<dbReference type="Pfam" id="PF00593">
    <property type="entry name" value="TonB_dep_Rec_b-barrel"/>
    <property type="match status" value="1"/>
</dbReference>
<dbReference type="PANTHER" id="PTHR40980">
    <property type="entry name" value="PLUG DOMAIN-CONTAINING PROTEIN"/>
    <property type="match status" value="1"/>
</dbReference>
<keyword evidence="5 9" id="KW-0798">TonB box</keyword>
<accession>A0A841HQ05</accession>
<dbReference type="InterPro" id="IPR012910">
    <property type="entry name" value="Plug_dom"/>
</dbReference>
<evidence type="ECO:0000256" key="9">
    <source>
        <dbReference type="RuleBase" id="RU003357"/>
    </source>
</evidence>
<dbReference type="GO" id="GO:0009279">
    <property type="term" value="C:cell outer membrane"/>
    <property type="evidence" value="ECO:0007669"/>
    <property type="project" value="UniProtKB-SubCell"/>
</dbReference>
<organism evidence="12 13">
    <name type="scientific">Povalibacter uvarum</name>
    <dbReference type="NCBI Taxonomy" id="732238"/>
    <lineage>
        <taxon>Bacteria</taxon>
        <taxon>Pseudomonadati</taxon>
        <taxon>Pseudomonadota</taxon>
        <taxon>Gammaproteobacteria</taxon>
        <taxon>Steroidobacterales</taxon>
        <taxon>Steroidobacteraceae</taxon>
        <taxon>Povalibacter</taxon>
    </lineage>
</organism>
<dbReference type="SUPFAM" id="SSF56935">
    <property type="entry name" value="Porins"/>
    <property type="match status" value="1"/>
</dbReference>
<evidence type="ECO:0000256" key="3">
    <source>
        <dbReference type="ARBA" id="ARBA00022452"/>
    </source>
</evidence>
<dbReference type="Proteomes" id="UP000588068">
    <property type="component" value="Unassembled WGS sequence"/>
</dbReference>
<protein>
    <submittedName>
        <fullName evidence="12">TonB-dependent receptor</fullName>
    </submittedName>
</protein>
<proteinExistence type="inferred from homology"/>
<dbReference type="NCBIfam" id="TIGR01782">
    <property type="entry name" value="TonB-Xanth-Caul"/>
    <property type="match status" value="1"/>
</dbReference>
<dbReference type="AlphaFoldDB" id="A0A841HQ05"/>
<evidence type="ECO:0000256" key="2">
    <source>
        <dbReference type="ARBA" id="ARBA00022448"/>
    </source>
</evidence>
<dbReference type="InterPro" id="IPR000531">
    <property type="entry name" value="Beta-barrel_TonB"/>
</dbReference>
<evidence type="ECO:0000256" key="8">
    <source>
        <dbReference type="PROSITE-ProRule" id="PRU01360"/>
    </source>
</evidence>
<feature type="domain" description="TonB-dependent receptor-like beta-barrel" evidence="10">
    <location>
        <begin position="461"/>
        <end position="930"/>
    </location>
</feature>
<dbReference type="Gene3D" id="2.40.170.20">
    <property type="entry name" value="TonB-dependent receptor, beta-barrel domain"/>
    <property type="match status" value="1"/>
</dbReference>
<keyword evidence="12" id="KW-0675">Receptor</keyword>
<feature type="domain" description="TonB-dependent receptor plug" evidence="11">
    <location>
        <begin position="67"/>
        <end position="169"/>
    </location>
</feature>
<dbReference type="InterPro" id="IPR039426">
    <property type="entry name" value="TonB-dep_rcpt-like"/>
</dbReference>
<dbReference type="PROSITE" id="PS52016">
    <property type="entry name" value="TONB_DEPENDENT_REC_3"/>
    <property type="match status" value="1"/>
</dbReference>
<evidence type="ECO:0000259" key="11">
    <source>
        <dbReference type="Pfam" id="PF07715"/>
    </source>
</evidence>
<evidence type="ECO:0000313" key="13">
    <source>
        <dbReference type="Proteomes" id="UP000588068"/>
    </source>
</evidence>
<keyword evidence="4 8" id="KW-0812">Transmembrane</keyword>
<keyword evidence="7 8" id="KW-0998">Cell outer membrane</keyword>
<keyword evidence="2 8" id="KW-0813">Transport</keyword>
<keyword evidence="13" id="KW-1185">Reference proteome</keyword>
<dbReference type="InterPro" id="IPR037066">
    <property type="entry name" value="Plug_dom_sf"/>
</dbReference>
<evidence type="ECO:0000256" key="4">
    <source>
        <dbReference type="ARBA" id="ARBA00022692"/>
    </source>
</evidence>
<gene>
    <name evidence="12" type="ORF">HNQ60_004311</name>
</gene>
<evidence type="ECO:0000256" key="1">
    <source>
        <dbReference type="ARBA" id="ARBA00004571"/>
    </source>
</evidence>
<dbReference type="Pfam" id="PF07715">
    <property type="entry name" value="Plug"/>
    <property type="match status" value="1"/>
</dbReference>
<comment type="subcellular location">
    <subcellularLocation>
        <location evidence="1 8">Cell outer membrane</location>
        <topology evidence="1 8">Multi-pass membrane protein</topology>
    </subcellularLocation>
</comment>
<comment type="caution">
    <text evidence="12">The sequence shown here is derived from an EMBL/GenBank/DDBJ whole genome shotgun (WGS) entry which is preliminary data.</text>
</comment>
<sequence length="964" mass="105982">MNRWGIERANHRTPRNMRLASAISTVLLGVTAGGSAFGQAAAPATEELEEVVVSGIRESLEKALDIKRESIQLVDAIVAEDIGKFPDNNVVEALQRVPGVQVTDRANGEAGKVSIRGLDDVTTTVNGRNVFTASGRQIALADVPANLINRVDVFKTRSADLIEAGIAGVIDIQTQRPFNFPESKVSLSVRGIYQEQSEELDPNVSALFSDRWTTGIGEVGALLNVSYAQTNYRGQSFTAGAQMPFATDDPPANLGAYQIIRSVYNQGGPEDWAVAPQYWGVENWQPGLLNGLPTAPGSTMVVGGEEAEYILSRDAVFASDLTGERERPAANISLQWAPNDSSEYVLDVFYNGYRNQQFNSLMFTFVDFWGSPQNANIVLYPGTNIVKSRNTDVPFGFTSGDLFTAKTDSFLYALGGKWNVSDAFELRADVAWQTSEYEEDFIAMRGVRVAPGLSIDFNAGDGIPALTFNDNPGTADIDESDLTDPRLWNLGEFYDNAGWREGDAATVTIDGDYHMDSAFLTTLSFGVRYDDRSASEGTRGQSAGWLAGLGSGTTMANFPDLVSTNSGFFDGQATVPGGWAAIDGYYLRSHADQMRNLYNTTLNIDLAVGDELVTPKNFEVNEVTSAAYLQANFDVDVAGHQFDGQLGARYVSVDTDMDFWEGPANARVRTSDSATKSKLLPSVMMRFAFTDELRLRASYGETLRRPNFIDLNPVVRYARDVSNIGYGTANGGNPDLEPTESKNYDLSLEWYFSNASAVYVTAFKREIEGFVVPFLRRVNYTDDIGPYDYILAQPYNASNGELDGVEFGFQYFPENVPNWLNGIGLQASYTMLDSQQDTPITNSAGEITGTQRTSLFGVSDSSYSAVLVYEKDNFDARLSWVWREDFLNNYEAALFANPKEVWRASEQNLDFQLSYDLTDALVLTFDATNLTDEIYQSYYVNPTTNNFGSAIVGRTFALGARFTF</sequence>
<keyword evidence="6 8" id="KW-0472">Membrane</keyword>